<sequence length="111" mass="11748">MVKGLNIPKLSTLLPPSKKLCKGMTDAIILAADLPDDATFNIQLEAGEGLSSEIGTAFAIAKKRLELQTEQARLQEASLRSIHALREEGYSTRDIASALGITAGLVSQLAA</sequence>
<reference evidence="1 2" key="1">
    <citation type="submission" date="2013-05" db="EMBL/GenBank/DDBJ databases">
        <title>The Genome Sequence of Actinobaculum schaalii FB123-CNA2.</title>
        <authorList>
            <consortium name="The Broad Institute Genomics Platform"/>
            <person name="Earl A."/>
            <person name="Ward D."/>
            <person name="Feldgarden M."/>
            <person name="Gevers D."/>
            <person name="Saerens B."/>
            <person name="Vaneechoutte M."/>
            <person name="Walker B."/>
            <person name="Young S."/>
            <person name="Zeng Q."/>
            <person name="Gargeya S."/>
            <person name="Fitzgerald M."/>
            <person name="Haas B."/>
            <person name="Abouelleil A."/>
            <person name="Allen A.W."/>
            <person name="Alvarado L."/>
            <person name="Arachchi H.M."/>
            <person name="Berlin A.M."/>
            <person name="Chapman S.B."/>
            <person name="Gainer-Dewar J."/>
            <person name="Goldberg J."/>
            <person name="Griggs A."/>
            <person name="Gujja S."/>
            <person name="Hansen M."/>
            <person name="Howarth C."/>
            <person name="Imamovic A."/>
            <person name="Ireland A."/>
            <person name="Larimer J."/>
            <person name="McCowan C."/>
            <person name="Murphy C."/>
            <person name="Pearson M."/>
            <person name="Poon T.W."/>
            <person name="Priest M."/>
            <person name="Roberts A."/>
            <person name="Saif S."/>
            <person name="Shea T."/>
            <person name="Sisk P."/>
            <person name="Sykes S."/>
            <person name="Wortman J."/>
            <person name="Nusbaum C."/>
            <person name="Birren B."/>
        </authorList>
    </citation>
    <scope>NUCLEOTIDE SEQUENCE [LARGE SCALE GENOMIC DNA]</scope>
    <source>
        <strain evidence="1 2">FB123-CNA-2</strain>
    </source>
</reference>
<dbReference type="PATRIC" id="fig|883067.3.peg.1736"/>
<proteinExistence type="predicted"/>
<protein>
    <submittedName>
        <fullName evidence="1">Uncharacterized protein</fullName>
    </submittedName>
</protein>
<gene>
    <name evidence="1" type="ORF">HMPREF9237_01767</name>
</gene>
<dbReference type="Proteomes" id="UP000014393">
    <property type="component" value="Unassembled WGS sequence"/>
</dbReference>
<name>S2W0C6_9ACTO</name>
<evidence type="ECO:0000313" key="1">
    <source>
        <dbReference type="EMBL" id="EPD26017.1"/>
    </source>
</evidence>
<dbReference type="AlphaFoldDB" id="S2W0C6"/>
<dbReference type="EMBL" id="AGWM01000014">
    <property type="protein sequence ID" value="EPD26017.1"/>
    <property type="molecule type" value="Genomic_DNA"/>
</dbReference>
<organism evidence="1 2">
    <name type="scientific">Actinotignum schaalii FB123-CNA-2</name>
    <dbReference type="NCBI Taxonomy" id="883067"/>
    <lineage>
        <taxon>Bacteria</taxon>
        <taxon>Bacillati</taxon>
        <taxon>Actinomycetota</taxon>
        <taxon>Actinomycetes</taxon>
        <taxon>Actinomycetales</taxon>
        <taxon>Actinomycetaceae</taxon>
        <taxon>Actinotignum</taxon>
    </lineage>
</organism>
<dbReference type="HOGENOM" id="CLU_2152926_0_0_11"/>
<evidence type="ECO:0000313" key="2">
    <source>
        <dbReference type="Proteomes" id="UP000014393"/>
    </source>
</evidence>
<keyword evidence="2" id="KW-1185">Reference proteome</keyword>
<accession>S2W0C6</accession>
<comment type="caution">
    <text evidence="1">The sequence shown here is derived from an EMBL/GenBank/DDBJ whole genome shotgun (WGS) entry which is preliminary data.</text>
</comment>